<evidence type="ECO:0000313" key="3">
    <source>
        <dbReference type="Proteomes" id="UP000184440"/>
    </source>
</evidence>
<evidence type="ECO:0000313" key="2">
    <source>
        <dbReference type="EMBL" id="SHN04007.1"/>
    </source>
</evidence>
<accession>A0A1M7NJI8</accession>
<keyword evidence="1" id="KW-0812">Transmembrane</keyword>
<dbReference type="Proteomes" id="UP000184440">
    <property type="component" value="Unassembled WGS sequence"/>
</dbReference>
<keyword evidence="3" id="KW-1185">Reference proteome</keyword>
<name>A0A1M7NJI8_9ACTN</name>
<evidence type="ECO:0000256" key="1">
    <source>
        <dbReference type="SAM" id="Phobius"/>
    </source>
</evidence>
<sequence>MASAHHCPEERAAISANERYANETRLQYWRRRPTTRLALALAGTAVGLLLVRLIVVLVINSDRADASAVKNIEFSGRYYPIKMVCPLINDDALEKSLGDPALREEGLFATGNGFVADEISRSVTTRCGSQNLGYATDPQVQFFFSATVFAEPVDKAKFPCGAGPGEKSSEGTIGDHQVCRITSPNNAATYVVDDNAVIRCSVEAVDDASIPRMTRAAETQCAEFIDALARARPVSFLGPGFLTVR</sequence>
<keyword evidence="1" id="KW-1133">Transmembrane helix</keyword>
<dbReference type="AlphaFoldDB" id="A0A1M7NJI8"/>
<keyword evidence="1" id="KW-0472">Membrane</keyword>
<dbReference type="OrthoDB" id="10010651at2"/>
<feature type="transmembrane region" description="Helical" evidence="1">
    <location>
        <begin position="37"/>
        <end position="59"/>
    </location>
</feature>
<reference evidence="2 3" key="1">
    <citation type="submission" date="2016-11" db="EMBL/GenBank/DDBJ databases">
        <authorList>
            <person name="Jaros S."/>
            <person name="Januszkiewicz K."/>
            <person name="Wedrychowicz H."/>
        </authorList>
    </citation>
    <scope>NUCLEOTIDE SEQUENCE [LARGE SCALE GENOMIC DNA]</scope>
    <source>
        <strain evidence="2 3">DSM 46144</strain>
    </source>
</reference>
<organism evidence="2 3">
    <name type="scientific">Cryptosporangium aurantiacum</name>
    <dbReference type="NCBI Taxonomy" id="134849"/>
    <lineage>
        <taxon>Bacteria</taxon>
        <taxon>Bacillati</taxon>
        <taxon>Actinomycetota</taxon>
        <taxon>Actinomycetes</taxon>
        <taxon>Cryptosporangiales</taxon>
        <taxon>Cryptosporangiaceae</taxon>
        <taxon>Cryptosporangium</taxon>
    </lineage>
</organism>
<protein>
    <submittedName>
        <fullName evidence="2">Uncharacterized protein</fullName>
    </submittedName>
</protein>
<dbReference type="RefSeq" id="WP_073254725.1">
    <property type="nucleotide sequence ID" value="NZ_FRCS01000002.1"/>
</dbReference>
<gene>
    <name evidence="2" type="ORF">SAMN05443668_102678</name>
</gene>
<proteinExistence type="predicted"/>
<dbReference type="EMBL" id="FRCS01000002">
    <property type="protein sequence ID" value="SHN04007.1"/>
    <property type="molecule type" value="Genomic_DNA"/>
</dbReference>
<dbReference type="STRING" id="134849.SAMN05443668_102678"/>